<feature type="compositionally biased region" description="Basic and acidic residues" evidence="1">
    <location>
        <begin position="121"/>
        <end position="145"/>
    </location>
</feature>
<gene>
    <name evidence="2" type="ORF">PVAP13_2NG570820</name>
</gene>
<comment type="caution">
    <text evidence="2">The sequence shown here is derived from an EMBL/GenBank/DDBJ whole genome shotgun (WGS) entry which is preliminary data.</text>
</comment>
<reference evidence="2" key="1">
    <citation type="submission" date="2020-05" db="EMBL/GenBank/DDBJ databases">
        <title>WGS assembly of Panicum virgatum.</title>
        <authorList>
            <person name="Lovell J.T."/>
            <person name="Jenkins J."/>
            <person name="Shu S."/>
            <person name="Juenger T.E."/>
            <person name="Schmutz J."/>
        </authorList>
    </citation>
    <scope>NUCLEOTIDE SEQUENCE</scope>
    <source>
        <strain evidence="2">AP13</strain>
    </source>
</reference>
<dbReference type="Proteomes" id="UP000823388">
    <property type="component" value="Chromosome 2N"/>
</dbReference>
<name>A0A8T0VSX6_PANVG</name>
<feature type="compositionally biased region" description="Basic and acidic residues" evidence="1">
    <location>
        <begin position="1"/>
        <end position="32"/>
    </location>
</feature>
<organism evidence="2 3">
    <name type="scientific">Panicum virgatum</name>
    <name type="common">Blackwell switchgrass</name>
    <dbReference type="NCBI Taxonomy" id="38727"/>
    <lineage>
        <taxon>Eukaryota</taxon>
        <taxon>Viridiplantae</taxon>
        <taxon>Streptophyta</taxon>
        <taxon>Embryophyta</taxon>
        <taxon>Tracheophyta</taxon>
        <taxon>Spermatophyta</taxon>
        <taxon>Magnoliopsida</taxon>
        <taxon>Liliopsida</taxon>
        <taxon>Poales</taxon>
        <taxon>Poaceae</taxon>
        <taxon>PACMAD clade</taxon>
        <taxon>Panicoideae</taxon>
        <taxon>Panicodae</taxon>
        <taxon>Paniceae</taxon>
        <taxon>Panicinae</taxon>
        <taxon>Panicum</taxon>
        <taxon>Panicum sect. Hiantes</taxon>
    </lineage>
</organism>
<dbReference type="EMBL" id="CM029040">
    <property type="protein sequence ID" value="KAG2638098.1"/>
    <property type="molecule type" value="Genomic_DNA"/>
</dbReference>
<evidence type="ECO:0000256" key="1">
    <source>
        <dbReference type="SAM" id="MobiDB-lite"/>
    </source>
</evidence>
<feature type="compositionally biased region" description="Basic residues" evidence="1">
    <location>
        <begin position="46"/>
        <end position="58"/>
    </location>
</feature>
<protein>
    <submittedName>
        <fullName evidence="2">Uncharacterized protein</fullName>
    </submittedName>
</protein>
<feature type="region of interest" description="Disordered" evidence="1">
    <location>
        <begin position="1"/>
        <end position="162"/>
    </location>
</feature>
<evidence type="ECO:0000313" key="2">
    <source>
        <dbReference type="EMBL" id="KAG2638098.1"/>
    </source>
</evidence>
<accession>A0A8T0VSX6</accession>
<evidence type="ECO:0000313" key="3">
    <source>
        <dbReference type="Proteomes" id="UP000823388"/>
    </source>
</evidence>
<sequence>MAPRGREGGAVERRDAARQGSRGREDSRRHPEPGLAAELELAQVPRARRRSHGSRRGRIWPLLQGRGRGRSSGARRAGRLEPPARHAAMGGGGGSSLRLTSEEAWPDTPRAAPPPWIRLRAAREGERLAAAGRQRERESRGEGVRRTRGNKRRGEKKKRKRK</sequence>
<feature type="compositionally biased region" description="Basic residues" evidence="1">
    <location>
        <begin position="146"/>
        <end position="162"/>
    </location>
</feature>
<dbReference type="AlphaFoldDB" id="A0A8T0VSX6"/>
<keyword evidence="3" id="KW-1185">Reference proteome</keyword>
<proteinExistence type="predicted"/>